<name>I0GQN1_SELRL</name>
<dbReference type="EMBL" id="AP012292">
    <property type="protein sequence ID" value="BAL83068.1"/>
    <property type="molecule type" value="Genomic_DNA"/>
</dbReference>
<gene>
    <name evidence="1" type="ordered locus">SELR_13600</name>
</gene>
<dbReference type="RefSeq" id="WP_014424505.1">
    <property type="nucleotide sequence ID" value="NC_017068.1"/>
</dbReference>
<dbReference type="KEGG" id="sri:SELR_13600"/>
<dbReference type="PATRIC" id="fig|927704.6.peg.1401"/>
<dbReference type="Proteomes" id="UP000007887">
    <property type="component" value="Chromosome"/>
</dbReference>
<organism evidence="1 2">
    <name type="scientific">Selenomonas ruminantium subsp. lactilytica (strain NBRC 103574 / TAM6421)</name>
    <dbReference type="NCBI Taxonomy" id="927704"/>
    <lineage>
        <taxon>Bacteria</taxon>
        <taxon>Bacillati</taxon>
        <taxon>Bacillota</taxon>
        <taxon>Negativicutes</taxon>
        <taxon>Selenomonadales</taxon>
        <taxon>Selenomonadaceae</taxon>
        <taxon>Selenomonas</taxon>
    </lineage>
</organism>
<proteinExistence type="predicted"/>
<reference evidence="1 2" key="1">
    <citation type="submission" date="2011-10" db="EMBL/GenBank/DDBJ databases">
        <title>Whole genome sequence of Selenomonas ruminantium subsp. lactilytica TAM6421.</title>
        <authorList>
            <person name="Oguchi A."/>
            <person name="Ankai A."/>
            <person name="Kaneko J."/>
            <person name="Yamada-Narita S."/>
            <person name="Fukui S."/>
            <person name="Takahashi M."/>
            <person name="Onodera T."/>
            <person name="Kojima S."/>
            <person name="Fushimi T."/>
            <person name="Abe N."/>
            <person name="Kamio Y."/>
            <person name="Yamazaki S."/>
            <person name="Fujita N."/>
        </authorList>
    </citation>
    <scope>NUCLEOTIDE SEQUENCE [LARGE SCALE GENOMIC DNA]</scope>
    <source>
        <strain evidence="2">NBRC 103574 / TAM6421</strain>
    </source>
</reference>
<evidence type="ECO:0000313" key="1">
    <source>
        <dbReference type="EMBL" id="BAL83068.1"/>
    </source>
</evidence>
<evidence type="ECO:0000313" key="2">
    <source>
        <dbReference type="Proteomes" id="UP000007887"/>
    </source>
</evidence>
<accession>I0GQN1</accession>
<protein>
    <submittedName>
        <fullName evidence="1">Uncharacterized protein</fullName>
    </submittedName>
</protein>
<sequence>MKDRIICFDINKKKWAAIADDSIANEKLDKLPVMLFTEDDGLHLLWDGEDNKWKVVAWCEGIEAYTTDAKYVRGIPVLLSAKGMECDQLIPMFWLVKYLAEREAVFVGVEFVELRLKGSDVIPQIEKIHRSKYGNCTFKMRTGAHYVYKDYQTPPLEVVREAAQMMQVIIEKMYGRKTVLTEKVFYQKEFLEAFCFQPFEPQCYPLKKMISFWNEIPRDSSSVYECICGSWQISPPPKLKIIYRDFPQALPMYRILRELGFKDFSLIEKFFAIGKIGSLEMDDFVSMPVLRAGICIETDNGIKKKTETYDGDGAAFSQAEIDALLDGGGIDDNSDDNWNREIYYASDYKKWHWMKMLVSWMIKKRSEDVAAKHLINYSNNKPSVWLDDLSRIVRADFNDLPNEILEMILDKGYTREVYDSILKDYVIRKCVCR</sequence>
<dbReference type="AlphaFoldDB" id="I0GQN1"/>
<dbReference type="HOGENOM" id="CLU_632967_0_0_9"/>